<dbReference type="Pfam" id="PF22466">
    <property type="entry name" value="PSF3_N"/>
    <property type="match status" value="1"/>
</dbReference>
<evidence type="ECO:0000313" key="8">
    <source>
        <dbReference type="EMBL" id="GER32804.1"/>
    </source>
</evidence>
<dbReference type="GO" id="GO:1902975">
    <property type="term" value="P:mitotic DNA replication initiation"/>
    <property type="evidence" value="ECO:0007669"/>
    <property type="project" value="TreeGrafter"/>
</dbReference>
<feature type="region of interest" description="Disordered" evidence="5">
    <location>
        <begin position="147"/>
        <end position="179"/>
    </location>
</feature>
<organism evidence="8 9">
    <name type="scientific">Striga asiatica</name>
    <name type="common">Asiatic witchweed</name>
    <name type="synonym">Buchnera asiatica</name>
    <dbReference type="NCBI Taxonomy" id="4170"/>
    <lineage>
        <taxon>Eukaryota</taxon>
        <taxon>Viridiplantae</taxon>
        <taxon>Streptophyta</taxon>
        <taxon>Embryophyta</taxon>
        <taxon>Tracheophyta</taxon>
        <taxon>Spermatophyta</taxon>
        <taxon>Magnoliopsida</taxon>
        <taxon>eudicotyledons</taxon>
        <taxon>Gunneridae</taxon>
        <taxon>Pentapetalae</taxon>
        <taxon>asterids</taxon>
        <taxon>lamiids</taxon>
        <taxon>Lamiales</taxon>
        <taxon>Orobanchaceae</taxon>
        <taxon>Buchnereae</taxon>
        <taxon>Striga</taxon>
    </lineage>
</organism>
<dbReference type="Gene3D" id="1.20.58.2050">
    <property type="match status" value="1"/>
</dbReference>
<reference evidence="9" key="1">
    <citation type="journal article" date="2019" name="Curr. Biol.">
        <title>Genome Sequence of Striga asiatica Provides Insight into the Evolution of Plant Parasitism.</title>
        <authorList>
            <person name="Yoshida S."/>
            <person name="Kim S."/>
            <person name="Wafula E.K."/>
            <person name="Tanskanen J."/>
            <person name="Kim Y.M."/>
            <person name="Honaas L."/>
            <person name="Yang Z."/>
            <person name="Spallek T."/>
            <person name="Conn C.E."/>
            <person name="Ichihashi Y."/>
            <person name="Cheong K."/>
            <person name="Cui S."/>
            <person name="Der J.P."/>
            <person name="Gundlach H."/>
            <person name="Jiao Y."/>
            <person name="Hori C."/>
            <person name="Ishida J.K."/>
            <person name="Kasahara H."/>
            <person name="Kiba T."/>
            <person name="Kim M.S."/>
            <person name="Koo N."/>
            <person name="Laohavisit A."/>
            <person name="Lee Y.H."/>
            <person name="Lumba S."/>
            <person name="McCourt P."/>
            <person name="Mortimer J.C."/>
            <person name="Mutuku J.M."/>
            <person name="Nomura T."/>
            <person name="Sasaki-Sekimoto Y."/>
            <person name="Seto Y."/>
            <person name="Wang Y."/>
            <person name="Wakatake T."/>
            <person name="Sakakibara H."/>
            <person name="Demura T."/>
            <person name="Yamaguchi S."/>
            <person name="Yoneyama K."/>
            <person name="Manabe R.I."/>
            <person name="Nelson D.C."/>
            <person name="Schulman A.H."/>
            <person name="Timko M.P."/>
            <person name="dePamphilis C.W."/>
            <person name="Choi D."/>
            <person name="Shirasu K."/>
        </authorList>
    </citation>
    <scope>NUCLEOTIDE SEQUENCE [LARGE SCALE GENOMIC DNA]</scope>
    <source>
        <strain evidence="9">cv. UVA1</strain>
    </source>
</reference>
<comment type="subcellular location">
    <subcellularLocation>
        <location evidence="1">Nucleus</location>
    </subcellularLocation>
</comment>
<evidence type="ECO:0000256" key="3">
    <source>
        <dbReference type="ARBA" id="ARBA00022705"/>
    </source>
</evidence>
<dbReference type="PANTHER" id="PTHR22768">
    <property type="entry name" value="DNA REPLICATION COMPLEX GINS PROTEIN PSF3"/>
    <property type="match status" value="1"/>
</dbReference>
<accession>A0A5A7PJA0</accession>
<protein>
    <submittedName>
        <fullName evidence="8">DNA replication complex GINS protein PSF3</fullName>
    </submittedName>
</protein>
<dbReference type="SUPFAM" id="SSF158573">
    <property type="entry name" value="GINS helical bundle-like"/>
    <property type="match status" value="1"/>
</dbReference>
<feature type="domain" description="GINS subunit" evidence="6">
    <location>
        <begin position="266"/>
        <end position="353"/>
    </location>
</feature>
<feature type="compositionally biased region" description="Basic and acidic residues" evidence="5">
    <location>
        <begin position="149"/>
        <end position="158"/>
    </location>
</feature>
<feature type="domain" description="DNA replication complex GINS protein PSF3 N-terminal" evidence="7">
    <location>
        <begin position="196"/>
        <end position="248"/>
    </location>
</feature>
<dbReference type="CDD" id="cd21693">
    <property type="entry name" value="GINS_B_Psf3"/>
    <property type="match status" value="1"/>
</dbReference>
<dbReference type="InterPro" id="IPR036224">
    <property type="entry name" value="GINS_bundle-like_dom_sf"/>
</dbReference>
<dbReference type="CDD" id="cd11713">
    <property type="entry name" value="GINS_A_psf3"/>
    <property type="match status" value="1"/>
</dbReference>
<dbReference type="InterPro" id="IPR055221">
    <property type="entry name" value="PSF3_N"/>
</dbReference>
<feature type="compositionally biased region" description="Polar residues" evidence="5">
    <location>
        <begin position="160"/>
        <end position="171"/>
    </location>
</feature>
<evidence type="ECO:0000313" key="9">
    <source>
        <dbReference type="Proteomes" id="UP000325081"/>
    </source>
</evidence>
<evidence type="ECO:0000259" key="7">
    <source>
        <dbReference type="Pfam" id="PF22466"/>
    </source>
</evidence>
<keyword evidence="3" id="KW-0235">DNA replication</keyword>
<keyword evidence="9" id="KW-1185">Reference proteome</keyword>
<name>A0A5A7PJA0_STRAF</name>
<dbReference type="SUPFAM" id="SSF160059">
    <property type="entry name" value="PriA/YqbF domain"/>
    <property type="match status" value="1"/>
</dbReference>
<dbReference type="PANTHER" id="PTHR22768:SF0">
    <property type="entry name" value="DNA REPLICATION COMPLEX GINS PROTEIN PSF3"/>
    <property type="match status" value="1"/>
</dbReference>
<dbReference type="Proteomes" id="UP000325081">
    <property type="component" value="Unassembled WGS sequence"/>
</dbReference>
<dbReference type="AlphaFoldDB" id="A0A5A7PJA0"/>
<dbReference type="EMBL" id="BKCP01004628">
    <property type="protein sequence ID" value="GER32804.1"/>
    <property type="molecule type" value="Genomic_DNA"/>
</dbReference>
<evidence type="ECO:0000256" key="4">
    <source>
        <dbReference type="ARBA" id="ARBA00023242"/>
    </source>
</evidence>
<evidence type="ECO:0000256" key="2">
    <source>
        <dbReference type="ARBA" id="ARBA00006343"/>
    </source>
</evidence>
<gene>
    <name evidence="8" type="ORF">STAS_08897</name>
</gene>
<proteinExistence type="inferred from homology"/>
<dbReference type="InterPro" id="IPR038437">
    <property type="entry name" value="GINS_Psf3_sf"/>
</dbReference>
<keyword evidence="4" id="KW-0539">Nucleus</keyword>
<comment type="caution">
    <text evidence="8">The sequence shown here is derived from an EMBL/GenBank/DDBJ whole genome shotgun (WGS) entry which is preliminary data.</text>
</comment>
<dbReference type="Pfam" id="PF05916">
    <property type="entry name" value="Sld5"/>
    <property type="match status" value="1"/>
</dbReference>
<evidence type="ECO:0000256" key="1">
    <source>
        <dbReference type="ARBA" id="ARBA00004123"/>
    </source>
</evidence>
<comment type="similarity">
    <text evidence="2">Belongs to the GINS3/PSF3 family.</text>
</comment>
<dbReference type="InterPro" id="IPR021151">
    <property type="entry name" value="GINS_A"/>
</dbReference>
<dbReference type="OrthoDB" id="10251744at2759"/>
<evidence type="ECO:0000259" key="6">
    <source>
        <dbReference type="Pfam" id="PF05916"/>
    </source>
</evidence>
<dbReference type="GO" id="GO:0000811">
    <property type="term" value="C:GINS complex"/>
    <property type="evidence" value="ECO:0007669"/>
    <property type="project" value="TreeGrafter"/>
</dbReference>
<dbReference type="InterPro" id="IPR010492">
    <property type="entry name" value="GINS_Psf3"/>
</dbReference>
<evidence type="ECO:0000256" key="5">
    <source>
        <dbReference type="SAM" id="MobiDB-lite"/>
    </source>
</evidence>
<sequence>MGEVPLGSVSTSPSYCSRLVISWCRGVAITTLELHSTNSIISCDWSQSFQSLNPQHEPTAMHKGLVFITDPSLPIFHASVEKVPGHRTFDRLAFRMTSRWSSRMLPRPTGAVGSALCRCHCCSTNPVPTTDCLATLIGARALNNKSHWPKTEGTKGVERTSLSSGAQSTAHLRSDDATRPGTGNLISPIHIMANYYDIDDILAEEELVPSVFQHNANGVGLFDSSDDTDKVESGSRIELPFWLVRELYLRQLISIRVPSCFDRESKTREEIAADAAHVDLRTRCPYFYELGCKLGPLIGDKTIGPFLLVAFRIRYREVLVKAHTLTMAVAPKYLTLLTNEETKSGQCSIAAFKKWRMGGPRFQIAPVLGRKRKPT</sequence>